<evidence type="ECO:0000256" key="2">
    <source>
        <dbReference type="ARBA" id="ARBA00023125"/>
    </source>
</evidence>
<reference evidence="5 6" key="1">
    <citation type="submission" date="2023-07" db="EMBL/GenBank/DDBJ databases">
        <title>Genomic Encyclopedia of Type Strains, Phase IV (KMG-IV): sequencing the most valuable type-strain genomes for metagenomic binning, comparative biology and taxonomic classification.</title>
        <authorList>
            <person name="Goeker M."/>
        </authorList>
    </citation>
    <scope>NUCLEOTIDE SEQUENCE [LARGE SCALE GENOMIC DNA]</scope>
    <source>
        <strain evidence="5 6">DSM 17723</strain>
    </source>
</reference>
<dbReference type="Proteomes" id="UP001232245">
    <property type="component" value="Unassembled WGS sequence"/>
</dbReference>
<sequence>MDLFTMIYRFNKLYVLRLQEICSSYGVTAVQWLVLHHVYNHEGCTSIDIVKEWSVEKPTVSSLVRKLNEQGLLQFTSGQDKRQKNLSLTDEGKTLCEKITKQVIELQLFVADPLSEDKVKEWMEELKILEERMKDYER</sequence>
<accession>A0ABT9YXB8</accession>
<comment type="caution">
    <text evidence="5">The sequence shown here is derived from an EMBL/GenBank/DDBJ whole genome shotgun (WGS) entry which is preliminary data.</text>
</comment>
<dbReference type="EMBL" id="JAUSTZ010000001">
    <property type="protein sequence ID" value="MDQ0224374.1"/>
    <property type="molecule type" value="Genomic_DNA"/>
</dbReference>
<feature type="domain" description="HTH marR-type" evidence="4">
    <location>
        <begin position="1"/>
        <end position="135"/>
    </location>
</feature>
<dbReference type="PROSITE" id="PS50995">
    <property type="entry name" value="HTH_MARR_2"/>
    <property type="match status" value="1"/>
</dbReference>
<dbReference type="SMART" id="SM00347">
    <property type="entry name" value="HTH_MARR"/>
    <property type="match status" value="1"/>
</dbReference>
<dbReference type="RefSeq" id="WP_174879436.1">
    <property type="nucleotide sequence ID" value="NZ_CADEPK010000021.1"/>
</dbReference>
<dbReference type="InterPro" id="IPR036388">
    <property type="entry name" value="WH-like_DNA-bd_sf"/>
</dbReference>
<dbReference type="InterPro" id="IPR039422">
    <property type="entry name" value="MarR/SlyA-like"/>
</dbReference>
<keyword evidence="3" id="KW-0804">Transcription</keyword>
<name>A0ABT9YXB8_9BACI</name>
<evidence type="ECO:0000256" key="3">
    <source>
        <dbReference type="ARBA" id="ARBA00023163"/>
    </source>
</evidence>
<dbReference type="PANTHER" id="PTHR33164:SF56">
    <property type="entry name" value="HTH-TYPE TRANSCRIPTIONAL REGULATOR MHQR"/>
    <property type="match status" value="1"/>
</dbReference>
<keyword evidence="2 5" id="KW-0238">DNA-binding</keyword>
<dbReference type="GO" id="GO:0003677">
    <property type="term" value="F:DNA binding"/>
    <property type="evidence" value="ECO:0007669"/>
    <property type="project" value="UniProtKB-KW"/>
</dbReference>
<evidence type="ECO:0000259" key="4">
    <source>
        <dbReference type="PROSITE" id="PS50995"/>
    </source>
</evidence>
<dbReference type="Pfam" id="PF12802">
    <property type="entry name" value="MarR_2"/>
    <property type="match status" value="1"/>
</dbReference>
<protein>
    <submittedName>
        <fullName evidence="5">DNA-binding MarR family transcriptional regulator</fullName>
    </submittedName>
</protein>
<evidence type="ECO:0000313" key="6">
    <source>
        <dbReference type="Proteomes" id="UP001232245"/>
    </source>
</evidence>
<organism evidence="5 6">
    <name type="scientific">Metabacillus niabensis</name>
    <dbReference type="NCBI Taxonomy" id="324854"/>
    <lineage>
        <taxon>Bacteria</taxon>
        <taxon>Bacillati</taxon>
        <taxon>Bacillota</taxon>
        <taxon>Bacilli</taxon>
        <taxon>Bacillales</taxon>
        <taxon>Bacillaceae</taxon>
        <taxon>Metabacillus</taxon>
    </lineage>
</organism>
<dbReference type="InterPro" id="IPR000835">
    <property type="entry name" value="HTH_MarR-typ"/>
</dbReference>
<gene>
    <name evidence="5" type="ORF">J2S02_000696</name>
</gene>
<keyword evidence="6" id="KW-1185">Reference proteome</keyword>
<keyword evidence="1" id="KW-0805">Transcription regulation</keyword>
<proteinExistence type="predicted"/>
<evidence type="ECO:0000313" key="5">
    <source>
        <dbReference type="EMBL" id="MDQ0224374.1"/>
    </source>
</evidence>
<dbReference type="SUPFAM" id="SSF46785">
    <property type="entry name" value="Winged helix' DNA-binding domain"/>
    <property type="match status" value="1"/>
</dbReference>
<dbReference type="Gene3D" id="1.10.10.10">
    <property type="entry name" value="Winged helix-like DNA-binding domain superfamily/Winged helix DNA-binding domain"/>
    <property type="match status" value="1"/>
</dbReference>
<dbReference type="PANTHER" id="PTHR33164">
    <property type="entry name" value="TRANSCRIPTIONAL REGULATOR, MARR FAMILY"/>
    <property type="match status" value="1"/>
</dbReference>
<evidence type="ECO:0000256" key="1">
    <source>
        <dbReference type="ARBA" id="ARBA00023015"/>
    </source>
</evidence>
<dbReference type="InterPro" id="IPR036390">
    <property type="entry name" value="WH_DNA-bd_sf"/>
</dbReference>